<evidence type="ECO:0000313" key="2">
    <source>
        <dbReference type="EMBL" id="OQZ94608.1"/>
    </source>
</evidence>
<name>A0A0F5MSS3_9MYCO</name>
<dbReference type="AlphaFoldDB" id="A0A0F5MSS3"/>
<dbReference type="EMBL" id="MVHH01000040">
    <property type="protein sequence ID" value="OQZ94608.1"/>
    <property type="molecule type" value="Genomic_DNA"/>
</dbReference>
<reference evidence="3" key="1">
    <citation type="submission" date="2015-04" db="EMBL/GenBank/DDBJ databases">
        <title>Genome sequence of Mycobacterium arupense GUC1.</title>
        <authorList>
            <person name="Greninger A.L."/>
            <person name="Cunningham G."/>
            <person name="Chiu C.Y."/>
            <person name="Miller S."/>
        </authorList>
    </citation>
    <scope>NUCLEOTIDE SEQUENCE [LARGE SCALE GENOMIC DNA]</scope>
    <source>
        <strain evidence="3">GUC1</strain>
    </source>
</reference>
<dbReference type="SUPFAM" id="SSF54909">
    <property type="entry name" value="Dimeric alpha+beta barrel"/>
    <property type="match status" value="1"/>
</dbReference>
<dbReference type="OrthoDB" id="9015064at2"/>
<reference evidence="2 4" key="3">
    <citation type="submission" date="2016-12" db="EMBL/GenBank/DDBJ databases">
        <title>The new phylogeny of genus Mycobacterium.</title>
        <authorList>
            <person name="Tortoli E."/>
            <person name="Trovato A."/>
            <person name="Cirillo D.M."/>
        </authorList>
    </citation>
    <scope>NUCLEOTIDE SEQUENCE [LARGE SCALE GENOMIC DNA]</scope>
    <source>
        <strain evidence="2 4">DSM 44942</strain>
    </source>
</reference>
<organism evidence="1 3">
    <name type="scientific">Mycolicibacter arupensis</name>
    <dbReference type="NCBI Taxonomy" id="342002"/>
    <lineage>
        <taxon>Bacteria</taxon>
        <taxon>Bacillati</taxon>
        <taxon>Actinomycetota</taxon>
        <taxon>Actinomycetes</taxon>
        <taxon>Mycobacteriales</taxon>
        <taxon>Mycobacteriaceae</taxon>
        <taxon>Mycolicibacter</taxon>
    </lineage>
</organism>
<dbReference type="STRING" id="342002.BST15_16005"/>
<gene>
    <name evidence="2" type="ORF">BST15_16005</name>
    <name evidence="1" type="ORF">WR43_17830</name>
</gene>
<keyword evidence="4" id="KW-1185">Reference proteome</keyword>
<proteinExistence type="predicted"/>
<dbReference type="InterPro" id="IPR011008">
    <property type="entry name" value="Dimeric_a/b-barrel"/>
</dbReference>
<sequence>MEKVMIVAQAADFGDAWCQKLRGPIAAKLLDLGLPGVVVNVRDEPVRDSMMTLTTLDPPAAAIISLWTQQYYGEATQAAIALIRSESDSAAAYLVTESMPMPPPDPGEGRRTRGLANVALLRRPADLDQATWLHRWHIDHTPVAIDTQATFGYTQNVVIRALTEDAPGIDAIVEENFPDEAVSDPYAFYGAADQADLTDRVGRMVASVSAFGAHLNIDTVPTSRYVFRTPFVTHTAETA</sequence>
<dbReference type="PATRIC" id="fig|342002.3.peg.2688"/>
<dbReference type="Proteomes" id="UP000034416">
    <property type="component" value="Unassembled WGS sequence"/>
</dbReference>
<protein>
    <submittedName>
        <fullName evidence="1">Uncharacterized protein</fullName>
    </submittedName>
</protein>
<dbReference type="RefSeq" id="WP_046190936.1">
    <property type="nucleotide sequence ID" value="NZ_JACKUJ010000001.1"/>
</dbReference>
<reference evidence="1" key="2">
    <citation type="submission" date="2015-04" db="EMBL/GenBank/DDBJ databases">
        <title>Genome sequence of Mycobacterium arupense strain GUC1.</title>
        <authorList>
            <person name="Greninger A.L."/>
            <person name="Cunningham G."/>
            <person name="Chiu C.Y."/>
            <person name="Miller S."/>
        </authorList>
    </citation>
    <scope>NUCLEOTIDE SEQUENCE</scope>
    <source>
        <strain evidence="1">GUC1</strain>
    </source>
</reference>
<evidence type="ECO:0000313" key="3">
    <source>
        <dbReference type="Proteomes" id="UP000034416"/>
    </source>
</evidence>
<evidence type="ECO:0000313" key="1">
    <source>
        <dbReference type="EMBL" id="KKB97721.1"/>
    </source>
</evidence>
<dbReference type="Proteomes" id="UP000192327">
    <property type="component" value="Unassembled WGS sequence"/>
</dbReference>
<dbReference type="EMBL" id="LASW01000110">
    <property type="protein sequence ID" value="KKB97721.1"/>
    <property type="molecule type" value="Genomic_DNA"/>
</dbReference>
<evidence type="ECO:0000313" key="4">
    <source>
        <dbReference type="Proteomes" id="UP000192327"/>
    </source>
</evidence>
<accession>A0A0F5MSS3</accession>
<comment type="caution">
    <text evidence="1">The sequence shown here is derived from an EMBL/GenBank/DDBJ whole genome shotgun (WGS) entry which is preliminary data.</text>
</comment>